<name>A0AAU7DG81_9BACT</name>
<dbReference type="SUPFAM" id="SSF48695">
    <property type="entry name" value="Multiheme cytochromes"/>
    <property type="match status" value="1"/>
</dbReference>
<evidence type="ECO:0000256" key="2">
    <source>
        <dbReference type="ARBA" id="ARBA00022723"/>
    </source>
</evidence>
<dbReference type="GO" id="GO:0009055">
    <property type="term" value="F:electron transfer activity"/>
    <property type="evidence" value="ECO:0007669"/>
    <property type="project" value="InterPro"/>
</dbReference>
<dbReference type="SUPFAM" id="SSF46626">
    <property type="entry name" value="Cytochrome c"/>
    <property type="match status" value="3"/>
</dbReference>
<feature type="domain" description="Cytochrome c" evidence="5">
    <location>
        <begin position="258"/>
        <end position="456"/>
    </location>
</feature>
<dbReference type="GO" id="GO:0020037">
    <property type="term" value="F:heme binding"/>
    <property type="evidence" value="ECO:0007669"/>
    <property type="project" value="InterPro"/>
</dbReference>
<feature type="domain" description="Cytochrome c" evidence="5">
    <location>
        <begin position="162"/>
        <end position="243"/>
    </location>
</feature>
<dbReference type="Pfam" id="PF13442">
    <property type="entry name" value="Cytochrome_CBB3"/>
    <property type="match status" value="1"/>
</dbReference>
<dbReference type="Pfam" id="PF02433">
    <property type="entry name" value="FixO"/>
    <property type="match status" value="1"/>
</dbReference>
<dbReference type="PANTHER" id="PTHR33546:SF1">
    <property type="entry name" value="LARGE, MULTIFUNCTIONAL SECRETED PROTEIN"/>
    <property type="match status" value="1"/>
</dbReference>
<dbReference type="Gene3D" id="1.10.760.10">
    <property type="entry name" value="Cytochrome c-like domain"/>
    <property type="match status" value="3"/>
</dbReference>
<evidence type="ECO:0000259" key="5">
    <source>
        <dbReference type="PROSITE" id="PS51007"/>
    </source>
</evidence>
<evidence type="ECO:0000256" key="3">
    <source>
        <dbReference type="ARBA" id="ARBA00023004"/>
    </source>
</evidence>
<evidence type="ECO:0000256" key="1">
    <source>
        <dbReference type="ARBA" id="ARBA00022617"/>
    </source>
</evidence>
<sequence>MERRLQQLFFALSILALVLIVAAAWQANTPSWKTYQHNFLQLEAQEEPNAITKAAVLATPPEVHQVMLTGLQRVDRCTTCHLGVEDPTMKNAPEPYRYHQGLGPHIPSKFGCTICHGGQGLATEKDSAHGNVEFWQTPLLPKEYVRASCGRCHKEGNVPDVPELTEGRHLFETQGCRGCHKLNGVGGSIGPDLTEEGANRRSPEWLERHFLTPNAVSSGSAMPNFHFTKEQARDLTYYMLSLTNEEMGTYYSSVRLIPSPEYGRQLFVEKNCITCHSLGGVGSKTGPDLLGVTKRHSIEWLDEQLVNPELVYPGSSMPEYDLETNARKALVAFMTTATPDDMQSILSKRTHALTPEEVAIEAGKQDFARFGCVGCHGTELQGGVANPNAQGGEVPSLLHVSDDYTKDEIIAIIRNGRVPPKDNTAGPTPPLYMPSWKSVLSDEDINRIADYLWSKQQKKEAW</sequence>
<dbReference type="AlphaFoldDB" id="A0AAU7DG81"/>
<dbReference type="InterPro" id="IPR036280">
    <property type="entry name" value="Multihaem_cyt_sf"/>
</dbReference>
<keyword evidence="1 4" id="KW-0349">Heme</keyword>
<dbReference type="Pfam" id="PF00034">
    <property type="entry name" value="Cytochrom_C"/>
    <property type="match status" value="1"/>
</dbReference>
<dbReference type="PROSITE" id="PS51007">
    <property type="entry name" value="CYTC"/>
    <property type="match status" value="2"/>
</dbReference>
<protein>
    <submittedName>
        <fullName evidence="6">C-type cytochrome</fullName>
    </submittedName>
</protein>
<dbReference type="RefSeq" id="WP_348261576.1">
    <property type="nucleotide sequence ID" value="NZ_CP121196.1"/>
</dbReference>
<proteinExistence type="predicted"/>
<dbReference type="InterPro" id="IPR003468">
    <property type="entry name" value="Cyt_c_oxidase_monohaem-su/FixO"/>
</dbReference>
<gene>
    <name evidence="6" type="ORF">P8935_17450</name>
</gene>
<accession>A0AAU7DG81</accession>
<reference evidence="6" key="1">
    <citation type="submission" date="2023-03" db="EMBL/GenBank/DDBJ databases">
        <title>Edaphobacter sp.</title>
        <authorList>
            <person name="Huber K.J."/>
            <person name="Papendorf J."/>
            <person name="Pilke C."/>
            <person name="Bunk B."/>
            <person name="Sproeer C."/>
            <person name="Pester M."/>
        </authorList>
    </citation>
    <scope>NUCLEOTIDE SEQUENCE</scope>
    <source>
        <strain evidence="6">DSM 110680</strain>
    </source>
</reference>
<organism evidence="6">
    <name type="scientific">Telmatobacter sp. DSM 110680</name>
    <dbReference type="NCBI Taxonomy" id="3036704"/>
    <lineage>
        <taxon>Bacteria</taxon>
        <taxon>Pseudomonadati</taxon>
        <taxon>Acidobacteriota</taxon>
        <taxon>Terriglobia</taxon>
        <taxon>Terriglobales</taxon>
        <taxon>Acidobacteriaceae</taxon>
        <taxon>Telmatobacter</taxon>
    </lineage>
</organism>
<dbReference type="InterPro" id="IPR036909">
    <property type="entry name" value="Cyt_c-like_dom_sf"/>
</dbReference>
<evidence type="ECO:0000256" key="4">
    <source>
        <dbReference type="PROSITE-ProRule" id="PRU00433"/>
    </source>
</evidence>
<evidence type="ECO:0000313" key="6">
    <source>
        <dbReference type="EMBL" id="XBH16347.1"/>
    </source>
</evidence>
<keyword evidence="2 4" id="KW-0479">Metal-binding</keyword>
<dbReference type="InterPro" id="IPR009056">
    <property type="entry name" value="Cyt_c-like_dom"/>
</dbReference>
<keyword evidence="3 4" id="KW-0408">Iron</keyword>
<dbReference type="GO" id="GO:0046872">
    <property type="term" value="F:metal ion binding"/>
    <property type="evidence" value="ECO:0007669"/>
    <property type="project" value="UniProtKB-KW"/>
</dbReference>
<dbReference type="EMBL" id="CP121196">
    <property type="protein sequence ID" value="XBH16347.1"/>
    <property type="molecule type" value="Genomic_DNA"/>
</dbReference>
<dbReference type="PANTHER" id="PTHR33546">
    <property type="entry name" value="LARGE, MULTIFUNCTIONAL SECRETED PROTEIN-RELATED"/>
    <property type="match status" value="1"/>
</dbReference>